<keyword evidence="4" id="KW-0545">Nucleotide biosynthesis</keyword>
<dbReference type="EC" id="3.5.4.12" evidence="7"/>
<keyword evidence="3" id="KW-0479">Metal-binding</keyword>
<dbReference type="InterPro" id="IPR016192">
    <property type="entry name" value="APOBEC/CMP_deaminase_Zn-bd"/>
</dbReference>
<keyword evidence="6" id="KW-0862">Zinc</keyword>
<comment type="caution">
    <text evidence="10">The sequence shown here is derived from an EMBL/GenBank/DDBJ whole genome shotgun (WGS) entry which is preliminary data.</text>
</comment>
<dbReference type="InterPro" id="IPR002125">
    <property type="entry name" value="CMP_dCMP_dom"/>
</dbReference>
<evidence type="ECO:0000256" key="4">
    <source>
        <dbReference type="ARBA" id="ARBA00022727"/>
    </source>
</evidence>
<dbReference type="PANTHER" id="PTHR11086">
    <property type="entry name" value="DEOXYCYTIDYLATE DEAMINASE-RELATED"/>
    <property type="match status" value="1"/>
</dbReference>
<dbReference type="CDD" id="cd01286">
    <property type="entry name" value="deoxycytidylate_deaminase"/>
    <property type="match status" value="1"/>
</dbReference>
<evidence type="ECO:0000259" key="9">
    <source>
        <dbReference type="PROSITE" id="PS51747"/>
    </source>
</evidence>
<keyword evidence="11" id="KW-1185">Reference proteome</keyword>
<protein>
    <recommendedName>
        <fullName evidence="8">dCMP deaminase</fullName>
        <ecNumber evidence="7">3.5.4.12</ecNumber>
    </recommendedName>
    <alternativeName>
        <fullName evidence="8">dCMP deaminase</fullName>
    </alternativeName>
</protein>
<dbReference type="EMBL" id="SBIQ01000023">
    <property type="protein sequence ID" value="KAF7684206.1"/>
    <property type="molecule type" value="Genomic_DNA"/>
</dbReference>
<gene>
    <name evidence="10" type="ORF">TCON_0589</name>
</gene>
<evidence type="ECO:0000256" key="8">
    <source>
        <dbReference type="ARBA" id="ARBA00041763"/>
    </source>
</evidence>
<feature type="domain" description="CMP/dCMP-type deaminase" evidence="9">
    <location>
        <begin position="130"/>
        <end position="268"/>
    </location>
</feature>
<dbReference type="PANTHER" id="PTHR11086:SF18">
    <property type="entry name" value="DEOXYCYTIDYLATE DEAMINASE"/>
    <property type="match status" value="1"/>
</dbReference>
<evidence type="ECO:0000256" key="1">
    <source>
        <dbReference type="ARBA" id="ARBA00001947"/>
    </source>
</evidence>
<evidence type="ECO:0000256" key="7">
    <source>
        <dbReference type="ARBA" id="ARBA00038938"/>
    </source>
</evidence>
<comment type="cofactor">
    <cofactor evidence="1">
        <name>Zn(2+)</name>
        <dbReference type="ChEBI" id="CHEBI:29105"/>
    </cofactor>
</comment>
<dbReference type="InterPro" id="IPR035105">
    <property type="entry name" value="Deoxycytidylate_deaminase_dom"/>
</dbReference>
<keyword evidence="5" id="KW-0378">Hydrolase</keyword>
<dbReference type="InterPro" id="IPR016193">
    <property type="entry name" value="Cytidine_deaminase-like"/>
</dbReference>
<dbReference type="Proteomes" id="UP001516464">
    <property type="component" value="Unassembled WGS sequence"/>
</dbReference>
<reference evidence="10 11" key="1">
    <citation type="submission" date="2019-01" db="EMBL/GenBank/DDBJ databases">
        <title>Genomes sequencing and comparative genomics of infectious freshwater microsporidia, Cucumispora dikerogammari and Thelohania contejeani.</title>
        <authorList>
            <person name="Cormier A."/>
            <person name="Giraud I."/>
            <person name="Wattier R."/>
            <person name="Teixeira M."/>
            <person name="Grandjean F."/>
            <person name="Rigaud T."/>
            <person name="Cordaux R."/>
        </authorList>
    </citation>
    <scope>NUCLEOTIDE SEQUENCE [LARGE SCALE GENOMIC DNA]</scope>
    <source>
        <strain evidence="10">T1</strain>
        <tissue evidence="10">Spores</tissue>
    </source>
</reference>
<comment type="similarity">
    <text evidence="2">Belongs to the cytidine and deoxycytidylate deaminase family.</text>
</comment>
<evidence type="ECO:0000313" key="10">
    <source>
        <dbReference type="EMBL" id="KAF7684206.1"/>
    </source>
</evidence>
<proteinExistence type="inferred from homology"/>
<accession>A0ABQ7I1A9</accession>
<dbReference type="SUPFAM" id="SSF53927">
    <property type="entry name" value="Cytidine deaminase-like"/>
    <property type="match status" value="1"/>
</dbReference>
<organism evidence="10 11">
    <name type="scientific">Astathelohania contejeani</name>
    <dbReference type="NCBI Taxonomy" id="164912"/>
    <lineage>
        <taxon>Eukaryota</taxon>
        <taxon>Fungi</taxon>
        <taxon>Fungi incertae sedis</taxon>
        <taxon>Microsporidia</taxon>
        <taxon>Astathelohaniidae</taxon>
        <taxon>Astathelohania</taxon>
    </lineage>
</organism>
<evidence type="ECO:0000256" key="3">
    <source>
        <dbReference type="ARBA" id="ARBA00022723"/>
    </source>
</evidence>
<sequence length="273" mass="31754">MIICIYGAPKSGKKTMTKMLQSQNFKFYEYTSTLASDIITNKLWNDQIVTIIPSLEVWKTFYKRPFCVLFIIYAPTRCEWRVHNDDQFYKDTLAFKEKYKFTQIVEIANFDSFAELQKKAIINITDMRPEWDKYFLKIANCVSMRSNCMKRRVGAVIVKENRIISTGYNGTPNYMTNCYENGCLRCNDGEGNNIGHDYCLCLHAEENALLVLGRNDSVDSALYTTLFPCKLCTKKIIQMGIKRVFYHESYSLVDQEVKDLFEKAGIVIKHIEI</sequence>
<dbReference type="PROSITE" id="PS51747">
    <property type="entry name" value="CYT_DCMP_DEAMINASES_2"/>
    <property type="match status" value="1"/>
</dbReference>
<evidence type="ECO:0000256" key="6">
    <source>
        <dbReference type="ARBA" id="ARBA00022833"/>
    </source>
</evidence>
<name>A0ABQ7I1A9_9MICR</name>
<dbReference type="Gene3D" id="3.40.140.10">
    <property type="entry name" value="Cytidine Deaminase, domain 2"/>
    <property type="match status" value="1"/>
</dbReference>
<dbReference type="PROSITE" id="PS00903">
    <property type="entry name" value="CYT_DCMP_DEAMINASES_1"/>
    <property type="match status" value="1"/>
</dbReference>
<evidence type="ECO:0000256" key="5">
    <source>
        <dbReference type="ARBA" id="ARBA00022801"/>
    </source>
</evidence>
<dbReference type="InterPro" id="IPR015517">
    <property type="entry name" value="dCMP_deaminase-rel"/>
</dbReference>
<evidence type="ECO:0000256" key="2">
    <source>
        <dbReference type="ARBA" id="ARBA00006576"/>
    </source>
</evidence>
<dbReference type="Pfam" id="PF00383">
    <property type="entry name" value="dCMP_cyt_deam_1"/>
    <property type="match status" value="1"/>
</dbReference>
<evidence type="ECO:0000313" key="11">
    <source>
        <dbReference type="Proteomes" id="UP001516464"/>
    </source>
</evidence>